<sequence length="384" mass="42668">MEMSHFSSTNNSFCLDLFKTIFVDKSKENVFISPFSIAAAVAMTGLGAAADTAQGIVKALRWQPDEGNKMHEQFQVYLSSLKTKNDKYSLSLANRIYSQQNFKILQEFRESTAKYYLAEPVNADFVNASEAECTKINTWVSEQTEDKIKDLIPPGVLDALTRMVIVNAIYFKGNWDLQFDEKRTESQKFKIAGDQTKSVPMMYAKRKFHVGQSDKLKCRALELPYKGKDLSMVVILPDQDFGLQNLVGSLSQSEIDELLSSLKPANTDVALWLPKFEVTSSHSLKEALSALGMADAFSMESANFSGITGNKDLYITAAIHKAFIKVNEEGTEAAAATAMTFGLRCMPMNPIPPFTVDHPFLYLIRDNRANGLILFIGAVADPSL</sequence>
<dbReference type="Gene3D" id="3.30.497.10">
    <property type="entry name" value="Antithrombin, subunit I, domain 2"/>
    <property type="match status" value="1"/>
</dbReference>
<organism evidence="4 5">
    <name type="scientific">Elysia chlorotica</name>
    <name type="common">Eastern emerald elysia</name>
    <name type="synonym">Sea slug</name>
    <dbReference type="NCBI Taxonomy" id="188477"/>
    <lineage>
        <taxon>Eukaryota</taxon>
        <taxon>Metazoa</taxon>
        <taxon>Spiralia</taxon>
        <taxon>Lophotrochozoa</taxon>
        <taxon>Mollusca</taxon>
        <taxon>Gastropoda</taxon>
        <taxon>Heterobranchia</taxon>
        <taxon>Euthyneura</taxon>
        <taxon>Panpulmonata</taxon>
        <taxon>Sacoglossa</taxon>
        <taxon>Placobranchoidea</taxon>
        <taxon>Plakobranchidae</taxon>
        <taxon>Elysia</taxon>
    </lineage>
</organism>
<dbReference type="Gene3D" id="2.30.39.10">
    <property type="entry name" value="Alpha-1-antitrypsin, domain 1"/>
    <property type="match status" value="1"/>
</dbReference>
<evidence type="ECO:0000256" key="2">
    <source>
        <dbReference type="RuleBase" id="RU000411"/>
    </source>
</evidence>
<dbReference type="CDD" id="cd00172">
    <property type="entry name" value="serpin"/>
    <property type="match status" value="1"/>
</dbReference>
<dbReference type="GO" id="GO:0004867">
    <property type="term" value="F:serine-type endopeptidase inhibitor activity"/>
    <property type="evidence" value="ECO:0007669"/>
    <property type="project" value="InterPro"/>
</dbReference>
<evidence type="ECO:0000256" key="1">
    <source>
        <dbReference type="ARBA" id="ARBA00009500"/>
    </source>
</evidence>
<dbReference type="AlphaFoldDB" id="A0A433TK91"/>
<proteinExistence type="inferred from homology"/>
<dbReference type="InterPro" id="IPR036186">
    <property type="entry name" value="Serpin_sf"/>
</dbReference>
<dbReference type="PANTHER" id="PTHR11461">
    <property type="entry name" value="SERINE PROTEASE INHIBITOR, SERPIN"/>
    <property type="match status" value="1"/>
</dbReference>
<dbReference type="STRING" id="188477.A0A433TK91"/>
<dbReference type="InterPro" id="IPR023795">
    <property type="entry name" value="Serpin_CS"/>
</dbReference>
<feature type="domain" description="Serpin" evidence="3">
    <location>
        <begin position="15"/>
        <end position="382"/>
    </location>
</feature>
<accession>A0A433TK91</accession>
<comment type="similarity">
    <text evidence="1 2">Belongs to the serpin family.</text>
</comment>
<dbReference type="SUPFAM" id="SSF56574">
    <property type="entry name" value="Serpins"/>
    <property type="match status" value="1"/>
</dbReference>
<evidence type="ECO:0000313" key="5">
    <source>
        <dbReference type="Proteomes" id="UP000271974"/>
    </source>
</evidence>
<protein>
    <recommendedName>
        <fullName evidence="3">Serpin domain-containing protein</fullName>
    </recommendedName>
</protein>
<dbReference type="OrthoDB" id="671595at2759"/>
<keyword evidence="5" id="KW-1185">Reference proteome</keyword>
<dbReference type="SMART" id="SM00093">
    <property type="entry name" value="SERPIN"/>
    <property type="match status" value="1"/>
</dbReference>
<dbReference type="EMBL" id="RQTK01000314">
    <property type="protein sequence ID" value="RUS81925.1"/>
    <property type="molecule type" value="Genomic_DNA"/>
</dbReference>
<evidence type="ECO:0000259" key="3">
    <source>
        <dbReference type="SMART" id="SM00093"/>
    </source>
</evidence>
<dbReference type="Proteomes" id="UP000271974">
    <property type="component" value="Unassembled WGS sequence"/>
</dbReference>
<name>A0A433TK91_ELYCH</name>
<dbReference type="FunFam" id="3.30.497.10:FF:000001">
    <property type="entry name" value="Serine protease inhibitor"/>
    <property type="match status" value="1"/>
</dbReference>
<dbReference type="PROSITE" id="PS00284">
    <property type="entry name" value="SERPIN"/>
    <property type="match status" value="1"/>
</dbReference>
<dbReference type="PANTHER" id="PTHR11461:SF211">
    <property type="entry name" value="GH10112P-RELATED"/>
    <property type="match status" value="1"/>
</dbReference>
<dbReference type="GO" id="GO:0005615">
    <property type="term" value="C:extracellular space"/>
    <property type="evidence" value="ECO:0007669"/>
    <property type="project" value="InterPro"/>
</dbReference>
<reference evidence="4 5" key="1">
    <citation type="submission" date="2019-01" db="EMBL/GenBank/DDBJ databases">
        <title>A draft genome assembly of the solar-powered sea slug Elysia chlorotica.</title>
        <authorList>
            <person name="Cai H."/>
            <person name="Li Q."/>
            <person name="Fang X."/>
            <person name="Li J."/>
            <person name="Curtis N.E."/>
            <person name="Altenburger A."/>
            <person name="Shibata T."/>
            <person name="Feng M."/>
            <person name="Maeda T."/>
            <person name="Schwartz J.A."/>
            <person name="Shigenobu S."/>
            <person name="Lundholm N."/>
            <person name="Nishiyama T."/>
            <person name="Yang H."/>
            <person name="Hasebe M."/>
            <person name="Li S."/>
            <person name="Pierce S.K."/>
            <person name="Wang J."/>
        </authorList>
    </citation>
    <scope>NUCLEOTIDE SEQUENCE [LARGE SCALE GENOMIC DNA]</scope>
    <source>
        <strain evidence="4">EC2010</strain>
        <tissue evidence="4">Whole organism of an adult</tissue>
    </source>
</reference>
<dbReference type="InterPro" id="IPR042178">
    <property type="entry name" value="Serpin_sf_1"/>
</dbReference>
<dbReference type="InterPro" id="IPR000215">
    <property type="entry name" value="Serpin_fam"/>
</dbReference>
<dbReference type="InterPro" id="IPR042185">
    <property type="entry name" value="Serpin_sf_2"/>
</dbReference>
<evidence type="ECO:0000313" key="4">
    <source>
        <dbReference type="EMBL" id="RUS81925.1"/>
    </source>
</evidence>
<dbReference type="InterPro" id="IPR023796">
    <property type="entry name" value="Serpin_dom"/>
</dbReference>
<comment type="caution">
    <text evidence="4">The sequence shown here is derived from an EMBL/GenBank/DDBJ whole genome shotgun (WGS) entry which is preliminary data.</text>
</comment>
<dbReference type="Pfam" id="PF00079">
    <property type="entry name" value="Serpin"/>
    <property type="match status" value="1"/>
</dbReference>
<gene>
    <name evidence="4" type="ORF">EGW08_010311</name>
</gene>